<sequence length="159" mass="17184">MPLVLKTLNTKNLSSLAKEIIMASWRPGTGKQYHSYLGRREKFCPQKAIIVQDASVENGIDFLASLYEDGLGYSAINTARSALSSVLTSPENVTFGPQEQETSEPEGCSSEEGPRPEASAGVGSRTPAAVPPAVHPKTWKGSCNLWPYGRTLNTVDIYP</sequence>
<gene>
    <name evidence="2" type="ORF">P5673_025790</name>
</gene>
<feature type="compositionally biased region" description="Polar residues" evidence="1">
    <location>
        <begin position="89"/>
        <end position="100"/>
    </location>
</feature>
<dbReference type="PANTHER" id="PTHR35617:SF3">
    <property type="entry name" value="CORE-BINDING (CB) DOMAIN-CONTAINING PROTEIN"/>
    <property type="match status" value="1"/>
</dbReference>
<accession>A0AAD9Q1R6</accession>
<evidence type="ECO:0000313" key="3">
    <source>
        <dbReference type="Proteomes" id="UP001249851"/>
    </source>
</evidence>
<dbReference type="Proteomes" id="UP001249851">
    <property type="component" value="Unassembled WGS sequence"/>
</dbReference>
<evidence type="ECO:0000256" key="1">
    <source>
        <dbReference type="SAM" id="MobiDB-lite"/>
    </source>
</evidence>
<dbReference type="PANTHER" id="PTHR35617">
    <property type="entry name" value="PHAGE_INTEGRASE DOMAIN-CONTAINING PROTEIN"/>
    <property type="match status" value="1"/>
</dbReference>
<reference evidence="2" key="2">
    <citation type="journal article" date="2023" name="Science">
        <title>Genomic signatures of disease resistance in endangered staghorn corals.</title>
        <authorList>
            <person name="Vollmer S.V."/>
            <person name="Selwyn J.D."/>
            <person name="Despard B.A."/>
            <person name="Roesel C.L."/>
        </authorList>
    </citation>
    <scope>NUCLEOTIDE SEQUENCE</scope>
    <source>
        <strain evidence="2">K2</strain>
    </source>
</reference>
<reference evidence="2" key="1">
    <citation type="journal article" date="2023" name="G3 (Bethesda)">
        <title>Whole genome assembly and annotation of the endangered Caribbean coral Acropora cervicornis.</title>
        <authorList>
            <person name="Selwyn J.D."/>
            <person name="Vollmer S.V."/>
        </authorList>
    </citation>
    <scope>NUCLEOTIDE SEQUENCE</scope>
    <source>
        <strain evidence="2">K2</strain>
    </source>
</reference>
<evidence type="ECO:0000313" key="2">
    <source>
        <dbReference type="EMBL" id="KAK2553063.1"/>
    </source>
</evidence>
<keyword evidence="3" id="KW-1185">Reference proteome</keyword>
<proteinExistence type="predicted"/>
<dbReference type="AlphaFoldDB" id="A0AAD9Q1R6"/>
<name>A0AAD9Q1R6_ACRCE</name>
<organism evidence="2 3">
    <name type="scientific">Acropora cervicornis</name>
    <name type="common">Staghorn coral</name>
    <dbReference type="NCBI Taxonomy" id="6130"/>
    <lineage>
        <taxon>Eukaryota</taxon>
        <taxon>Metazoa</taxon>
        <taxon>Cnidaria</taxon>
        <taxon>Anthozoa</taxon>
        <taxon>Hexacorallia</taxon>
        <taxon>Scleractinia</taxon>
        <taxon>Astrocoeniina</taxon>
        <taxon>Acroporidae</taxon>
        <taxon>Acropora</taxon>
    </lineage>
</organism>
<protein>
    <submittedName>
        <fullName evidence="2">Uncharacterized protein</fullName>
    </submittedName>
</protein>
<dbReference type="EMBL" id="JARQWQ010000081">
    <property type="protein sequence ID" value="KAK2553063.1"/>
    <property type="molecule type" value="Genomic_DNA"/>
</dbReference>
<feature type="region of interest" description="Disordered" evidence="1">
    <location>
        <begin position="89"/>
        <end position="134"/>
    </location>
</feature>
<comment type="caution">
    <text evidence="2">The sequence shown here is derived from an EMBL/GenBank/DDBJ whole genome shotgun (WGS) entry which is preliminary data.</text>
</comment>